<comment type="similarity">
    <text evidence="13">Belongs to the RING-type zinc finger family. ATL subfamily.</text>
</comment>
<evidence type="ECO:0000256" key="13">
    <source>
        <dbReference type="ARBA" id="ARBA00024209"/>
    </source>
</evidence>
<dbReference type="InterPro" id="IPR044600">
    <property type="entry name" value="ATL1/ATL16-like"/>
</dbReference>
<dbReference type="AlphaFoldDB" id="A0A022R6T4"/>
<evidence type="ECO:0000256" key="6">
    <source>
        <dbReference type="ARBA" id="ARBA00022692"/>
    </source>
</evidence>
<evidence type="ECO:0000256" key="9">
    <source>
        <dbReference type="ARBA" id="ARBA00022786"/>
    </source>
</evidence>
<comment type="catalytic activity">
    <reaction evidence="1">
        <text>S-ubiquitinyl-[E2 ubiquitin-conjugating enzyme]-L-cysteine + [acceptor protein]-L-lysine = [E2 ubiquitin-conjugating enzyme]-L-cysteine + N(6)-ubiquitinyl-[acceptor protein]-L-lysine.</text>
        <dbReference type="EC" id="2.3.2.27"/>
    </reaction>
</comment>
<feature type="transmembrane region" description="Helical" evidence="15">
    <location>
        <begin position="29"/>
        <end position="52"/>
    </location>
</feature>
<evidence type="ECO:0000256" key="10">
    <source>
        <dbReference type="ARBA" id="ARBA00022833"/>
    </source>
</evidence>
<proteinExistence type="inferred from homology"/>
<accession>A0A022R6T4</accession>
<keyword evidence="18" id="KW-1185">Reference proteome</keyword>
<dbReference type="EMBL" id="KI630675">
    <property type="protein sequence ID" value="EYU34575.1"/>
    <property type="molecule type" value="Genomic_DNA"/>
</dbReference>
<keyword evidence="12 15" id="KW-0472">Membrane</keyword>
<keyword evidence="10" id="KW-0862">Zinc</keyword>
<dbReference type="EC" id="2.3.2.27" evidence="4"/>
<keyword evidence="6 15" id="KW-0812">Transmembrane</keyword>
<evidence type="ECO:0000256" key="2">
    <source>
        <dbReference type="ARBA" id="ARBA00004167"/>
    </source>
</evidence>
<organism evidence="17 18">
    <name type="scientific">Erythranthe guttata</name>
    <name type="common">Yellow monkey flower</name>
    <name type="synonym">Mimulus guttatus</name>
    <dbReference type="NCBI Taxonomy" id="4155"/>
    <lineage>
        <taxon>Eukaryota</taxon>
        <taxon>Viridiplantae</taxon>
        <taxon>Streptophyta</taxon>
        <taxon>Embryophyta</taxon>
        <taxon>Tracheophyta</taxon>
        <taxon>Spermatophyta</taxon>
        <taxon>Magnoliopsida</taxon>
        <taxon>eudicotyledons</taxon>
        <taxon>Gunneridae</taxon>
        <taxon>Pentapetalae</taxon>
        <taxon>asterids</taxon>
        <taxon>lamiids</taxon>
        <taxon>Lamiales</taxon>
        <taxon>Phrymaceae</taxon>
        <taxon>Erythranthe</taxon>
    </lineage>
</organism>
<dbReference type="STRING" id="4155.A0A022R6T4"/>
<dbReference type="Proteomes" id="UP000030748">
    <property type="component" value="Unassembled WGS sequence"/>
</dbReference>
<keyword evidence="8 14" id="KW-0863">Zinc-finger</keyword>
<dbReference type="CDD" id="cd16461">
    <property type="entry name" value="RING-H2_EL5-like"/>
    <property type="match status" value="1"/>
</dbReference>
<dbReference type="InterPro" id="IPR013083">
    <property type="entry name" value="Znf_RING/FYVE/PHD"/>
</dbReference>
<evidence type="ECO:0000256" key="11">
    <source>
        <dbReference type="ARBA" id="ARBA00022989"/>
    </source>
</evidence>
<evidence type="ECO:0000256" key="1">
    <source>
        <dbReference type="ARBA" id="ARBA00000900"/>
    </source>
</evidence>
<dbReference type="eggNOG" id="KOG0800">
    <property type="taxonomic scope" value="Eukaryota"/>
</dbReference>
<dbReference type="GO" id="GO:0061630">
    <property type="term" value="F:ubiquitin protein ligase activity"/>
    <property type="evidence" value="ECO:0007669"/>
    <property type="project" value="UniProtKB-EC"/>
</dbReference>
<gene>
    <name evidence="17" type="ORF">MIMGU_mgv1a019765mg</name>
</gene>
<dbReference type="Gene3D" id="3.30.40.10">
    <property type="entry name" value="Zinc/RING finger domain, C3HC4 (zinc finger)"/>
    <property type="match status" value="1"/>
</dbReference>
<dbReference type="InterPro" id="IPR001841">
    <property type="entry name" value="Znf_RING"/>
</dbReference>
<evidence type="ECO:0000256" key="5">
    <source>
        <dbReference type="ARBA" id="ARBA00022679"/>
    </source>
</evidence>
<comment type="pathway">
    <text evidence="3">Protein modification; protein ubiquitination.</text>
</comment>
<evidence type="ECO:0000256" key="3">
    <source>
        <dbReference type="ARBA" id="ARBA00004906"/>
    </source>
</evidence>
<dbReference type="GO" id="GO:0016567">
    <property type="term" value="P:protein ubiquitination"/>
    <property type="evidence" value="ECO:0000318"/>
    <property type="project" value="GO_Central"/>
</dbReference>
<keyword evidence="7" id="KW-0479">Metal-binding</keyword>
<comment type="subcellular location">
    <subcellularLocation>
        <location evidence="2">Membrane</location>
        <topology evidence="2">Single-pass membrane protein</topology>
    </subcellularLocation>
</comment>
<evidence type="ECO:0000256" key="12">
    <source>
        <dbReference type="ARBA" id="ARBA00023136"/>
    </source>
</evidence>
<evidence type="ECO:0000256" key="7">
    <source>
        <dbReference type="ARBA" id="ARBA00022723"/>
    </source>
</evidence>
<dbReference type="SUPFAM" id="SSF57850">
    <property type="entry name" value="RING/U-box"/>
    <property type="match status" value="1"/>
</dbReference>
<dbReference type="GO" id="GO:0016020">
    <property type="term" value="C:membrane"/>
    <property type="evidence" value="ECO:0007669"/>
    <property type="project" value="UniProtKB-SubCell"/>
</dbReference>
<dbReference type="GO" id="GO:0008270">
    <property type="term" value="F:zinc ion binding"/>
    <property type="evidence" value="ECO:0007669"/>
    <property type="project" value="UniProtKB-KW"/>
</dbReference>
<dbReference type="PANTHER" id="PTHR46913">
    <property type="entry name" value="RING-H2 FINGER PROTEIN ATL16"/>
    <property type="match status" value="1"/>
</dbReference>
<name>A0A022R6T4_ERYGU</name>
<keyword evidence="9" id="KW-0833">Ubl conjugation pathway</keyword>
<dbReference type="SMART" id="SM00184">
    <property type="entry name" value="RING"/>
    <property type="match status" value="1"/>
</dbReference>
<evidence type="ECO:0000256" key="8">
    <source>
        <dbReference type="ARBA" id="ARBA00022771"/>
    </source>
</evidence>
<evidence type="ECO:0000313" key="18">
    <source>
        <dbReference type="Proteomes" id="UP000030748"/>
    </source>
</evidence>
<evidence type="ECO:0000256" key="14">
    <source>
        <dbReference type="PROSITE-ProRule" id="PRU00175"/>
    </source>
</evidence>
<dbReference type="FunFam" id="3.30.40.10:FF:000187">
    <property type="entry name" value="E3 ubiquitin-protein ligase ATL6"/>
    <property type="match status" value="1"/>
</dbReference>
<dbReference type="Pfam" id="PF13639">
    <property type="entry name" value="zf-RING_2"/>
    <property type="match status" value="1"/>
</dbReference>
<evidence type="ECO:0000259" key="16">
    <source>
        <dbReference type="PROSITE" id="PS50089"/>
    </source>
</evidence>
<sequence>MCYVCPDDCYLQTPPPSPPPPPSLTNHHIPTVLILMLCVLGGAFLVLSYLTVRRYRNCRRRNSPPSSTANADSPAEDYFLDEDHGPAATADHHIWYIRTSGLSRSLIDSISVFDYKKGGGLIECVDCSVCLNEFQENETLRLLPKCSHAFHVPCIDTWLTSHKNCPVCRAPVSTNNNNNDNNVRLSGFIETNVVSSVEENDNRNNNHPTMARNEPVVREEITIENNRGENILRESRIGKFRVVSDLAGFRVKVDNQESEPVRRSLSLDFSSASIVYRDVISVRDEGCSMNNNNNTNTKLENFGKRNSSVCTKIKKDSLLSIQKGSVSMKRSFSFSGKRSSSKNSRSQESITIRELAMYTKSQSINL</sequence>
<dbReference type="PANTHER" id="PTHR46913:SF19">
    <property type="entry name" value="RING-TYPE E3 UBIQUITIN TRANSFERASE"/>
    <property type="match status" value="1"/>
</dbReference>
<feature type="domain" description="RING-type" evidence="16">
    <location>
        <begin position="127"/>
        <end position="169"/>
    </location>
</feature>
<protein>
    <recommendedName>
        <fullName evidence="4">RING-type E3 ubiquitin transferase</fullName>
        <ecNumber evidence="4">2.3.2.27</ecNumber>
    </recommendedName>
</protein>
<keyword evidence="11 15" id="KW-1133">Transmembrane helix</keyword>
<reference evidence="17 18" key="1">
    <citation type="journal article" date="2013" name="Proc. Natl. Acad. Sci. U.S.A.">
        <title>Fine-scale variation in meiotic recombination in Mimulus inferred from population shotgun sequencing.</title>
        <authorList>
            <person name="Hellsten U."/>
            <person name="Wright K.M."/>
            <person name="Jenkins J."/>
            <person name="Shu S."/>
            <person name="Yuan Y."/>
            <person name="Wessler S.R."/>
            <person name="Schmutz J."/>
            <person name="Willis J.H."/>
            <person name="Rokhsar D.S."/>
        </authorList>
    </citation>
    <scope>NUCLEOTIDE SEQUENCE [LARGE SCALE GENOMIC DNA]</scope>
    <source>
        <strain evidence="18">cv. DUN x IM62</strain>
    </source>
</reference>
<evidence type="ECO:0000313" key="17">
    <source>
        <dbReference type="EMBL" id="EYU34575.1"/>
    </source>
</evidence>
<evidence type="ECO:0000256" key="15">
    <source>
        <dbReference type="SAM" id="Phobius"/>
    </source>
</evidence>
<dbReference type="UniPathway" id="UPA00143"/>
<dbReference type="PROSITE" id="PS50089">
    <property type="entry name" value="ZF_RING_2"/>
    <property type="match status" value="1"/>
</dbReference>
<evidence type="ECO:0000256" key="4">
    <source>
        <dbReference type="ARBA" id="ARBA00012483"/>
    </source>
</evidence>
<keyword evidence="5" id="KW-0808">Transferase</keyword>